<name>A0A371GPH9_MUCPR</name>
<dbReference type="AlphaFoldDB" id="A0A371GPH9"/>
<dbReference type="InterPro" id="IPR057670">
    <property type="entry name" value="SH3_retrovirus"/>
</dbReference>
<reference evidence="2" key="1">
    <citation type="submission" date="2018-05" db="EMBL/GenBank/DDBJ databases">
        <title>Draft genome of Mucuna pruriens seed.</title>
        <authorList>
            <person name="Nnadi N.E."/>
            <person name="Vos R."/>
            <person name="Hasami M.H."/>
            <person name="Devisetty U.K."/>
            <person name="Aguiy J.C."/>
        </authorList>
    </citation>
    <scope>NUCLEOTIDE SEQUENCE [LARGE SCALE GENOMIC DNA]</scope>
    <source>
        <strain evidence="2">JCA_2017</strain>
    </source>
</reference>
<dbReference type="Pfam" id="PF25597">
    <property type="entry name" value="SH3_retrovirus"/>
    <property type="match status" value="1"/>
</dbReference>
<keyword evidence="3" id="KW-1185">Reference proteome</keyword>
<evidence type="ECO:0000313" key="3">
    <source>
        <dbReference type="Proteomes" id="UP000257109"/>
    </source>
</evidence>
<feature type="non-terminal residue" evidence="2">
    <location>
        <position position="1"/>
    </location>
</feature>
<protein>
    <recommendedName>
        <fullName evidence="1">Retroviral polymerase SH3-like domain-containing protein</fullName>
    </recommendedName>
</protein>
<gene>
    <name evidence="2" type="ORF">CR513_25380</name>
</gene>
<organism evidence="2 3">
    <name type="scientific">Mucuna pruriens</name>
    <name type="common">Velvet bean</name>
    <name type="synonym">Dolichos pruriens</name>
    <dbReference type="NCBI Taxonomy" id="157652"/>
    <lineage>
        <taxon>Eukaryota</taxon>
        <taxon>Viridiplantae</taxon>
        <taxon>Streptophyta</taxon>
        <taxon>Embryophyta</taxon>
        <taxon>Tracheophyta</taxon>
        <taxon>Spermatophyta</taxon>
        <taxon>Magnoliopsida</taxon>
        <taxon>eudicotyledons</taxon>
        <taxon>Gunneridae</taxon>
        <taxon>Pentapetalae</taxon>
        <taxon>rosids</taxon>
        <taxon>fabids</taxon>
        <taxon>Fabales</taxon>
        <taxon>Fabaceae</taxon>
        <taxon>Papilionoideae</taxon>
        <taxon>50 kb inversion clade</taxon>
        <taxon>NPAAA clade</taxon>
        <taxon>indigoferoid/millettioid clade</taxon>
        <taxon>Phaseoleae</taxon>
        <taxon>Mucuna</taxon>
    </lineage>
</organism>
<evidence type="ECO:0000259" key="1">
    <source>
        <dbReference type="Pfam" id="PF25597"/>
    </source>
</evidence>
<feature type="non-terminal residue" evidence="2">
    <location>
        <position position="98"/>
    </location>
</feature>
<accession>A0A371GPH9</accession>
<dbReference type="OrthoDB" id="1751476at2759"/>
<feature type="domain" description="Retroviral polymerase SH3-like" evidence="1">
    <location>
        <begin position="32"/>
        <end position="81"/>
    </location>
</feature>
<dbReference type="EMBL" id="QJKJ01004866">
    <property type="protein sequence ID" value="RDX92477.1"/>
    <property type="molecule type" value="Genomic_DNA"/>
</dbReference>
<comment type="caution">
    <text evidence="2">The sequence shown here is derived from an EMBL/GenBank/DDBJ whole genome shotgun (WGS) entry which is preliminary data.</text>
</comment>
<evidence type="ECO:0000313" key="2">
    <source>
        <dbReference type="EMBL" id="RDX92477.1"/>
    </source>
</evidence>
<sequence length="98" mass="11322">MSSLSIKEVQVRDWEAEGYQRLSLGIADGFKMKKDNLGKFDPKSNNGTFLGYSKTSKAYRIYNFRTLTVEESIHMKFNDFKLDKELPELDDSFIDLGL</sequence>
<dbReference type="Proteomes" id="UP000257109">
    <property type="component" value="Unassembled WGS sequence"/>
</dbReference>
<proteinExistence type="predicted"/>